<protein>
    <submittedName>
        <fullName evidence="1">Uncharacterized protein</fullName>
    </submittedName>
</protein>
<keyword evidence="2" id="KW-1185">Reference proteome</keyword>
<evidence type="ECO:0000313" key="2">
    <source>
        <dbReference type="Proteomes" id="UP001227192"/>
    </source>
</evidence>
<dbReference type="Proteomes" id="UP001227192">
    <property type="component" value="Unassembled WGS sequence"/>
</dbReference>
<organism evidence="1 2">
    <name type="scientific">Penicillium thymicola</name>
    <dbReference type="NCBI Taxonomy" id="293382"/>
    <lineage>
        <taxon>Eukaryota</taxon>
        <taxon>Fungi</taxon>
        <taxon>Dikarya</taxon>
        <taxon>Ascomycota</taxon>
        <taxon>Pezizomycotina</taxon>
        <taxon>Eurotiomycetes</taxon>
        <taxon>Eurotiomycetidae</taxon>
        <taxon>Eurotiales</taxon>
        <taxon>Aspergillaceae</taxon>
        <taxon>Penicillium</taxon>
    </lineage>
</organism>
<sequence>MTSLEWLEIRLILSSVNSKIKKKSVMMDGTNTHTGGQHFPSRPAPIRFLFPLHLSHLSLLPSSLILN</sequence>
<dbReference type="AlphaFoldDB" id="A0AAI9TP77"/>
<dbReference type="EMBL" id="LACB01000045">
    <property type="protein sequence ID" value="KAJ9490876.1"/>
    <property type="molecule type" value="Genomic_DNA"/>
</dbReference>
<reference evidence="1" key="1">
    <citation type="submission" date="2015-06" db="EMBL/GenBank/DDBJ databases">
        <authorList>
            <person name="Nguyen H."/>
        </authorList>
    </citation>
    <scope>NUCLEOTIDE SEQUENCE</scope>
    <source>
        <strain evidence="1">DAOM 180753</strain>
    </source>
</reference>
<gene>
    <name evidence="1" type="ORF">VN97_g2364</name>
</gene>
<accession>A0AAI9TP77</accession>
<comment type="caution">
    <text evidence="1">The sequence shown here is derived from an EMBL/GenBank/DDBJ whole genome shotgun (WGS) entry which is preliminary data.</text>
</comment>
<name>A0AAI9TP77_PENTH</name>
<evidence type="ECO:0000313" key="1">
    <source>
        <dbReference type="EMBL" id="KAJ9490876.1"/>
    </source>
</evidence>
<reference evidence="1" key="2">
    <citation type="journal article" date="2016" name="Fungal Biol.">
        <title>Ochratoxin A production by Penicillium thymicola.</title>
        <authorList>
            <person name="Nguyen H.D.T."/>
            <person name="McMullin D.R."/>
            <person name="Ponomareva E."/>
            <person name="Riley R."/>
            <person name="Pomraning K.R."/>
            <person name="Baker S.E."/>
            <person name="Seifert K.A."/>
        </authorList>
    </citation>
    <scope>NUCLEOTIDE SEQUENCE</scope>
    <source>
        <strain evidence="1">DAOM 180753</strain>
    </source>
</reference>
<proteinExistence type="predicted"/>